<dbReference type="EMBL" id="QGGQ01000003">
    <property type="protein sequence ID" value="PWK23960.1"/>
    <property type="molecule type" value="Genomic_DNA"/>
</dbReference>
<evidence type="ECO:0000313" key="4">
    <source>
        <dbReference type="Proteomes" id="UP000245667"/>
    </source>
</evidence>
<feature type="transmembrane region" description="Helical" evidence="1">
    <location>
        <begin position="263"/>
        <end position="281"/>
    </location>
</feature>
<evidence type="ECO:0000313" key="3">
    <source>
        <dbReference type="EMBL" id="PWK23960.1"/>
    </source>
</evidence>
<keyword evidence="1" id="KW-0812">Transmembrane</keyword>
<keyword evidence="1" id="KW-1133">Transmembrane helix</keyword>
<dbReference type="AlphaFoldDB" id="A0A316ELV1"/>
<accession>A0A316ELV1</accession>
<feature type="transmembrane region" description="Helical" evidence="1">
    <location>
        <begin position="287"/>
        <end position="307"/>
    </location>
</feature>
<feature type="transmembrane region" description="Helical" evidence="1">
    <location>
        <begin position="78"/>
        <end position="98"/>
    </location>
</feature>
<dbReference type="InterPro" id="IPR022134">
    <property type="entry name" value="DUF3667"/>
</dbReference>
<name>A0A316ELV1_9FLAO</name>
<reference evidence="2 5" key="2">
    <citation type="submission" date="2020-07" db="EMBL/GenBank/DDBJ databases">
        <title>The draft genome sequence of Maribacter polysiphoniae KCTC 22021.</title>
        <authorList>
            <person name="Mu L."/>
        </authorList>
    </citation>
    <scope>NUCLEOTIDE SEQUENCE [LARGE SCALE GENOMIC DNA]</scope>
    <source>
        <strain evidence="2 5">KCTC 22021</strain>
    </source>
</reference>
<organism evidence="3 4">
    <name type="scientific">Maribacter polysiphoniae</name>
    <dbReference type="NCBI Taxonomy" id="429344"/>
    <lineage>
        <taxon>Bacteria</taxon>
        <taxon>Pseudomonadati</taxon>
        <taxon>Bacteroidota</taxon>
        <taxon>Flavobacteriia</taxon>
        <taxon>Flavobacteriales</taxon>
        <taxon>Flavobacteriaceae</taxon>
        <taxon>Maribacter</taxon>
    </lineage>
</organism>
<dbReference type="EMBL" id="JACWLN010000003">
    <property type="protein sequence ID" value="MBD1260902.1"/>
    <property type="molecule type" value="Genomic_DNA"/>
</dbReference>
<evidence type="ECO:0000256" key="1">
    <source>
        <dbReference type="SAM" id="Phobius"/>
    </source>
</evidence>
<reference evidence="3 4" key="1">
    <citation type="submission" date="2018-05" db="EMBL/GenBank/DDBJ databases">
        <title>Genomic Encyclopedia of Archaeal and Bacterial Type Strains, Phase II (KMG-II): from individual species to whole genera.</title>
        <authorList>
            <person name="Goeker M."/>
        </authorList>
    </citation>
    <scope>NUCLEOTIDE SEQUENCE [LARGE SCALE GENOMIC DNA]</scope>
    <source>
        <strain evidence="3 4">DSM 23514</strain>
    </source>
</reference>
<dbReference type="Pfam" id="PF12412">
    <property type="entry name" value="DUF3667"/>
    <property type="match status" value="1"/>
</dbReference>
<sequence>MPSTNQCKNCENYFDDSYKYCPYCGQEATDNLTFGVLFSNTIENYFSIDARFFRSFIPLMLKPGVLARRFVDGKRLSYLHPAQFYLFISVVFFFIFSFSVRKADNEVTQALKKGFNRELTIDSLQLKEDSLKVGLAKKTIKENPVLTGISDKDLVVLDSVMDAEQNVSVSSFRIKRKLLDSLITVDAPKANKLKAMGLEENAGALTRKIYGQMLKFYEQKGVGILNTLYDTIPIAMFFMLPLFAVLLKLFYWRRGTFAHHMVFSFYFFTFIFTSFCLLILADMLIDIPVWLEVLFFLSFIVYLLLALHNFYKSSWIGAFFKANIISFLYMMFIVPIAIFGIIMVSFMLY</sequence>
<keyword evidence="5" id="KW-1185">Reference proteome</keyword>
<dbReference type="Proteomes" id="UP000651837">
    <property type="component" value="Unassembled WGS sequence"/>
</dbReference>
<feature type="transmembrane region" description="Helical" evidence="1">
    <location>
        <begin position="232"/>
        <end position="251"/>
    </location>
</feature>
<proteinExistence type="predicted"/>
<keyword evidence="1" id="KW-0472">Membrane</keyword>
<evidence type="ECO:0000313" key="2">
    <source>
        <dbReference type="EMBL" id="MBD1260902.1"/>
    </source>
</evidence>
<dbReference type="Proteomes" id="UP000245667">
    <property type="component" value="Unassembled WGS sequence"/>
</dbReference>
<feature type="transmembrane region" description="Helical" evidence="1">
    <location>
        <begin position="327"/>
        <end position="348"/>
    </location>
</feature>
<dbReference type="OrthoDB" id="1143019at2"/>
<protein>
    <submittedName>
        <fullName evidence="2">DUF3667 domain-containing protein</fullName>
    </submittedName>
    <submittedName>
        <fullName evidence="3">Uncharacterized protein DUF3667</fullName>
    </submittedName>
</protein>
<gene>
    <name evidence="2" type="ORF">HZY62_09920</name>
    <name evidence="3" type="ORF">LX92_01546</name>
</gene>
<comment type="caution">
    <text evidence="3">The sequence shown here is derived from an EMBL/GenBank/DDBJ whole genome shotgun (WGS) entry which is preliminary data.</text>
</comment>
<evidence type="ECO:0000313" key="5">
    <source>
        <dbReference type="Proteomes" id="UP000651837"/>
    </source>
</evidence>
<dbReference type="RefSeq" id="WP_109649728.1">
    <property type="nucleotide sequence ID" value="NZ_JACWLN010000003.1"/>
</dbReference>